<evidence type="ECO:0000256" key="1">
    <source>
        <dbReference type="SAM" id="MobiDB-lite"/>
    </source>
</evidence>
<accession>A0AAD2HKY0</accession>
<dbReference type="Proteomes" id="UP001295794">
    <property type="component" value="Unassembled WGS sequence"/>
</dbReference>
<reference evidence="2" key="1">
    <citation type="submission" date="2023-11" db="EMBL/GenBank/DDBJ databases">
        <authorList>
            <person name="De Vega J J."/>
            <person name="De Vega J J."/>
        </authorList>
    </citation>
    <scope>NUCLEOTIDE SEQUENCE</scope>
</reference>
<gene>
    <name evidence="2" type="ORF">MYCIT1_LOCUS25277</name>
</gene>
<organism evidence="2 3">
    <name type="scientific">Mycena citricolor</name>
    <dbReference type="NCBI Taxonomy" id="2018698"/>
    <lineage>
        <taxon>Eukaryota</taxon>
        <taxon>Fungi</taxon>
        <taxon>Dikarya</taxon>
        <taxon>Basidiomycota</taxon>
        <taxon>Agaricomycotina</taxon>
        <taxon>Agaricomycetes</taxon>
        <taxon>Agaricomycetidae</taxon>
        <taxon>Agaricales</taxon>
        <taxon>Marasmiineae</taxon>
        <taxon>Mycenaceae</taxon>
        <taxon>Mycena</taxon>
    </lineage>
</organism>
<dbReference type="AlphaFoldDB" id="A0AAD2HKY0"/>
<feature type="region of interest" description="Disordered" evidence="1">
    <location>
        <begin position="1"/>
        <end position="34"/>
    </location>
</feature>
<name>A0AAD2HKY0_9AGAR</name>
<proteinExistence type="predicted"/>
<evidence type="ECO:0000313" key="3">
    <source>
        <dbReference type="Proteomes" id="UP001295794"/>
    </source>
</evidence>
<evidence type="ECO:0000313" key="2">
    <source>
        <dbReference type="EMBL" id="CAK5276753.1"/>
    </source>
</evidence>
<feature type="compositionally biased region" description="Basic and acidic residues" evidence="1">
    <location>
        <begin position="1"/>
        <end position="23"/>
    </location>
</feature>
<comment type="caution">
    <text evidence="2">The sequence shown here is derived from an EMBL/GenBank/DDBJ whole genome shotgun (WGS) entry which is preliminary data.</text>
</comment>
<keyword evidence="3" id="KW-1185">Reference proteome</keyword>
<sequence>MREGTIRDKCREREKRDQRRDAGADPSGWLTPDHTLFSPKLSVRQISYLHAGA</sequence>
<dbReference type="EMBL" id="CAVNYO010000412">
    <property type="protein sequence ID" value="CAK5276753.1"/>
    <property type="molecule type" value="Genomic_DNA"/>
</dbReference>
<protein>
    <submittedName>
        <fullName evidence="2">Uncharacterized protein</fullName>
    </submittedName>
</protein>